<accession>W6PUK6</accession>
<keyword evidence="2" id="KW-1185">Reference proteome</keyword>
<evidence type="ECO:0000313" key="1">
    <source>
        <dbReference type="EMBL" id="CDM27898.1"/>
    </source>
</evidence>
<evidence type="ECO:0000313" key="2">
    <source>
        <dbReference type="Proteomes" id="UP000030686"/>
    </source>
</evidence>
<sequence>MLPKPISVSGIKSQYISNEWIELDVYFIGPQATAKLTIEAYLVQDLEAKLPAGIDVLGPEGFILNFDQKVARIASYNNMEFRISVNVCVDSENERLVTSQTKTLSFG</sequence>
<dbReference type="STRING" id="1365484.W6PUK6"/>
<dbReference type="AlphaFoldDB" id="W6PUK6"/>
<dbReference type="OrthoDB" id="4358334at2759"/>
<name>W6PUK6_PENRF</name>
<protein>
    <submittedName>
        <fullName evidence="1">Genomic scaffold, ProqFM164S01</fullName>
    </submittedName>
</protein>
<organism evidence="1 2">
    <name type="scientific">Penicillium roqueforti (strain FM164)</name>
    <dbReference type="NCBI Taxonomy" id="1365484"/>
    <lineage>
        <taxon>Eukaryota</taxon>
        <taxon>Fungi</taxon>
        <taxon>Dikarya</taxon>
        <taxon>Ascomycota</taxon>
        <taxon>Pezizomycotina</taxon>
        <taxon>Eurotiomycetes</taxon>
        <taxon>Eurotiomycetidae</taxon>
        <taxon>Eurotiales</taxon>
        <taxon>Aspergillaceae</taxon>
        <taxon>Penicillium</taxon>
    </lineage>
</organism>
<gene>
    <name evidence="1" type="ORF">PROQFM164_S01g001709</name>
</gene>
<dbReference type="Proteomes" id="UP000030686">
    <property type="component" value="Unassembled WGS sequence"/>
</dbReference>
<proteinExistence type="predicted"/>
<dbReference type="EMBL" id="HG792015">
    <property type="protein sequence ID" value="CDM27898.1"/>
    <property type="molecule type" value="Genomic_DNA"/>
</dbReference>
<reference evidence="1" key="1">
    <citation type="journal article" date="2014" name="Nat. Commun.">
        <title>Multiple recent horizontal transfers of a large genomic region in cheese making fungi.</title>
        <authorList>
            <person name="Cheeseman K."/>
            <person name="Ropars J."/>
            <person name="Renault P."/>
            <person name="Dupont J."/>
            <person name="Gouzy J."/>
            <person name="Branca A."/>
            <person name="Abraham A.L."/>
            <person name="Ceppi M."/>
            <person name="Conseiller E."/>
            <person name="Debuchy R."/>
            <person name="Malagnac F."/>
            <person name="Goarin A."/>
            <person name="Silar P."/>
            <person name="Lacoste S."/>
            <person name="Sallet E."/>
            <person name="Bensimon A."/>
            <person name="Giraud T."/>
            <person name="Brygoo Y."/>
        </authorList>
    </citation>
    <scope>NUCLEOTIDE SEQUENCE [LARGE SCALE GENOMIC DNA]</scope>
    <source>
        <strain evidence="1">FM164</strain>
    </source>
</reference>